<dbReference type="Proteomes" id="UP001243330">
    <property type="component" value="Unassembled WGS sequence"/>
</dbReference>
<feature type="region of interest" description="Disordered" evidence="1">
    <location>
        <begin position="79"/>
        <end position="105"/>
    </location>
</feature>
<feature type="region of interest" description="Disordered" evidence="1">
    <location>
        <begin position="1"/>
        <end position="29"/>
    </location>
</feature>
<evidence type="ECO:0000313" key="2">
    <source>
        <dbReference type="EMBL" id="KAK1842822.1"/>
    </source>
</evidence>
<evidence type="ECO:0000313" key="3">
    <source>
        <dbReference type="Proteomes" id="UP001243330"/>
    </source>
</evidence>
<name>A0AAD9ECM8_9PEZI</name>
<comment type="caution">
    <text evidence="2">The sequence shown here is derived from an EMBL/GenBank/DDBJ whole genome shotgun (WGS) entry which is preliminary data.</text>
</comment>
<sequence>MTRLRDLSKKQNGRRMAEGETTSNDDGSLPCVAARAKAAPQPARMNAEKPSRSRIQRACLPQVLPFSPLPFASQLAARGKDGTVKGTDFRSGQPKAKVRGEGGRTSARQRLFIRYAKERAKCREGGHRAHYLNSS</sequence>
<organism evidence="2 3">
    <name type="scientific">Colletotrichum chrysophilum</name>
    <dbReference type="NCBI Taxonomy" id="1836956"/>
    <lineage>
        <taxon>Eukaryota</taxon>
        <taxon>Fungi</taxon>
        <taxon>Dikarya</taxon>
        <taxon>Ascomycota</taxon>
        <taxon>Pezizomycotina</taxon>
        <taxon>Sordariomycetes</taxon>
        <taxon>Hypocreomycetidae</taxon>
        <taxon>Glomerellales</taxon>
        <taxon>Glomerellaceae</taxon>
        <taxon>Colletotrichum</taxon>
        <taxon>Colletotrichum gloeosporioides species complex</taxon>
    </lineage>
</organism>
<keyword evidence="3" id="KW-1185">Reference proteome</keyword>
<gene>
    <name evidence="2" type="ORF">CCHR01_14567</name>
</gene>
<evidence type="ECO:0000256" key="1">
    <source>
        <dbReference type="SAM" id="MobiDB-lite"/>
    </source>
</evidence>
<dbReference type="EMBL" id="JAQOWY010000393">
    <property type="protein sequence ID" value="KAK1842822.1"/>
    <property type="molecule type" value="Genomic_DNA"/>
</dbReference>
<proteinExistence type="predicted"/>
<dbReference type="AlphaFoldDB" id="A0AAD9ECM8"/>
<protein>
    <submittedName>
        <fullName evidence="2">Uncharacterized protein</fullName>
    </submittedName>
</protein>
<reference evidence="2" key="1">
    <citation type="submission" date="2023-01" db="EMBL/GenBank/DDBJ databases">
        <title>Colletotrichum chrysophilum M932 genome sequence.</title>
        <authorList>
            <person name="Baroncelli R."/>
        </authorList>
    </citation>
    <scope>NUCLEOTIDE SEQUENCE</scope>
    <source>
        <strain evidence="2">M932</strain>
    </source>
</reference>
<accession>A0AAD9ECM8</accession>